<evidence type="ECO:0000256" key="1">
    <source>
        <dbReference type="SAM" id="MobiDB-lite"/>
    </source>
</evidence>
<dbReference type="EMBL" id="MU151354">
    <property type="protein sequence ID" value="KAF9444699.1"/>
    <property type="molecule type" value="Genomic_DNA"/>
</dbReference>
<keyword evidence="3" id="KW-0732">Signal</keyword>
<feature type="region of interest" description="Disordered" evidence="1">
    <location>
        <begin position="119"/>
        <end position="139"/>
    </location>
</feature>
<dbReference type="OrthoDB" id="3066130at2759"/>
<keyword evidence="5" id="KW-1185">Reference proteome</keyword>
<reference evidence="4" key="1">
    <citation type="submission" date="2020-11" db="EMBL/GenBank/DDBJ databases">
        <authorList>
            <consortium name="DOE Joint Genome Institute"/>
            <person name="Ahrendt S."/>
            <person name="Riley R."/>
            <person name="Andreopoulos W."/>
            <person name="Labutti K."/>
            <person name="Pangilinan J."/>
            <person name="Ruiz-Duenas F.J."/>
            <person name="Barrasa J.M."/>
            <person name="Sanchez-Garcia M."/>
            <person name="Camarero S."/>
            <person name="Miyauchi S."/>
            <person name="Serrano A."/>
            <person name="Linde D."/>
            <person name="Babiker R."/>
            <person name="Drula E."/>
            <person name="Ayuso-Fernandez I."/>
            <person name="Pacheco R."/>
            <person name="Padilla G."/>
            <person name="Ferreira P."/>
            <person name="Barriuso J."/>
            <person name="Kellner H."/>
            <person name="Castanera R."/>
            <person name="Alfaro M."/>
            <person name="Ramirez L."/>
            <person name="Pisabarro A.G."/>
            <person name="Kuo A."/>
            <person name="Tritt A."/>
            <person name="Lipzen A."/>
            <person name="He G."/>
            <person name="Yan M."/>
            <person name="Ng V."/>
            <person name="Cullen D."/>
            <person name="Martin F."/>
            <person name="Rosso M.-N."/>
            <person name="Henrissat B."/>
            <person name="Hibbett D."/>
            <person name="Martinez A.T."/>
            <person name="Grigoriev I.V."/>
        </authorList>
    </citation>
    <scope>NUCLEOTIDE SEQUENCE</scope>
    <source>
        <strain evidence="4">MF-IS2</strain>
    </source>
</reference>
<gene>
    <name evidence="4" type="ORF">P691DRAFT_778074</name>
</gene>
<keyword evidence="2" id="KW-0812">Transmembrane</keyword>
<dbReference type="Proteomes" id="UP000807342">
    <property type="component" value="Unassembled WGS sequence"/>
</dbReference>
<organism evidence="4 5">
    <name type="scientific">Macrolepiota fuliginosa MF-IS2</name>
    <dbReference type="NCBI Taxonomy" id="1400762"/>
    <lineage>
        <taxon>Eukaryota</taxon>
        <taxon>Fungi</taxon>
        <taxon>Dikarya</taxon>
        <taxon>Basidiomycota</taxon>
        <taxon>Agaricomycotina</taxon>
        <taxon>Agaricomycetes</taxon>
        <taxon>Agaricomycetidae</taxon>
        <taxon>Agaricales</taxon>
        <taxon>Agaricineae</taxon>
        <taxon>Agaricaceae</taxon>
        <taxon>Macrolepiota</taxon>
    </lineage>
</organism>
<accession>A0A9P6C0K8</accession>
<keyword evidence="2" id="KW-1133">Transmembrane helix</keyword>
<feature type="chain" id="PRO_5040197364" description="Mid2 domain-containing protein" evidence="3">
    <location>
        <begin position="18"/>
        <end position="227"/>
    </location>
</feature>
<name>A0A9P6C0K8_9AGAR</name>
<evidence type="ECO:0008006" key="6">
    <source>
        <dbReference type="Google" id="ProtNLM"/>
    </source>
</evidence>
<evidence type="ECO:0000256" key="2">
    <source>
        <dbReference type="SAM" id="Phobius"/>
    </source>
</evidence>
<proteinExistence type="predicted"/>
<protein>
    <recommendedName>
        <fullName evidence="6">Mid2 domain-containing protein</fullName>
    </recommendedName>
</protein>
<evidence type="ECO:0000313" key="5">
    <source>
        <dbReference type="Proteomes" id="UP000807342"/>
    </source>
</evidence>
<feature type="signal peptide" evidence="3">
    <location>
        <begin position="1"/>
        <end position="17"/>
    </location>
</feature>
<evidence type="ECO:0000256" key="3">
    <source>
        <dbReference type="SAM" id="SignalP"/>
    </source>
</evidence>
<feature type="transmembrane region" description="Helical" evidence="2">
    <location>
        <begin position="144"/>
        <end position="168"/>
    </location>
</feature>
<sequence length="227" mass="24850">MLASLWTLLLFPHLALAVSFQFDPLPNSVPFNKNFVVHWSTNYNQPSWDLVLNIAGEDHCTIKSDIPSKDQFTIVAINASTQVSAKLVAVGSNRLHLGYTSDFFITDENNNPTATITTTGPGTKGSAVLPETATPNKSESKTPIIVGATVGALVFTIGAAALIVFIRWRRRRSSSPRQVVFNRELMFQRRPSPSEAWTMRSVDAEKGTINGGTQVFVTRTATKDLSL</sequence>
<evidence type="ECO:0000313" key="4">
    <source>
        <dbReference type="EMBL" id="KAF9444699.1"/>
    </source>
</evidence>
<keyword evidence="2" id="KW-0472">Membrane</keyword>
<comment type="caution">
    <text evidence="4">The sequence shown here is derived from an EMBL/GenBank/DDBJ whole genome shotgun (WGS) entry which is preliminary data.</text>
</comment>
<dbReference type="AlphaFoldDB" id="A0A9P6C0K8"/>